<organism evidence="2 3">
    <name type="scientific">Mucisphaera calidilacus</name>
    <dbReference type="NCBI Taxonomy" id="2527982"/>
    <lineage>
        <taxon>Bacteria</taxon>
        <taxon>Pseudomonadati</taxon>
        <taxon>Planctomycetota</taxon>
        <taxon>Phycisphaerae</taxon>
        <taxon>Phycisphaerales</taxon>
        <taxon>Phycisphaeraceae</taxon>
        <taxon>Mucisphaera</taxon>
    </lineage>
</organism>
<keyword evidence="1" id="KW-0732">Signal</keyword>
<evidence type="ECO:0000313" key="2">
    <source>
        <dbReference type="EMBL" id="QDU70483.1"/>
    </source>
</evidence>
<evidence type="ECO:0008006" key="4">
    <source>
        <dbReference type="Google" id="ProtNLM"/>
    </source>
</evidence>
<keyword evidence="3" id="KW-1185">Reference proteome</keyword>
<gene>
    <name evidence="2" type="ORF">Pan265_03110</name>
</gene>
<dbReference type="RefSeq" id="WP_145444617.1">
    <property type="nucleotide sequence ID" value="NZ_CP036280.1"/>
</dbReference>
<dbReference type="EMBL" id="CP036280">
    <property type="protein sequence ID" value="QDU70483.1"/>
    <property type="molecule type" value="Genomic_DNA"/>
</dbReference>
<sequence precursor="true">MKTTHSLFTTGLLLAGIAGPAQGQLTAGSLTIDYASGDVEFTLNGGFTITDVHEFGISLANPPAPFGGSSVMNMDAWSSYRDSNDEAFQPNLYDTEIPGRWQIDPLSVEGLTDVTGPLTISIPGLYDGVAWKTTYGSSGSAGSAIFQRNGQPPVQIEAEVINDVPGPEVIINSATGDLTFYFPDEDFVIREWRVGNFYGFSDEVSWNIDNADISGLPENWTISSYDNQTLYMNTIDGEEVGFDGPMSITIKDVFVGQGYLDGIVSNGTIEPDELDRAFTNSWKSEALGIKHGYSRLTGVRVEVPEPAAFTLVGLGAVALMRRSA</sequence>
<dbReference type="KEGG" id="mcad:Pan265_03110"/>
<accession>A0A518BU21</accession>
<evidence type="ECO:0000256" key="1">
    <source>
        <dbReference type="SAM" id="SignalP"/>
    </source>
</evidence>
<feature type="chain" id="PRO_5021781764" description="PEP-CTERM protein-sorting domain-containing protein" evidence="1">
    <location>
        <begin position="24"/>
        <end position="324"/>
    </location>
</feature>
<proteinExistence type="predicted"/>
<evidence type="ECO:0000313" key="3">
    <source>
        <dbReference type="Proteomes" id="UP000320386"/>
    </source>
</evidence>
<reference evidence="2 3" key="1">
    <citation type="submission" date="2019-02" db="EMBL/GenBank/DDBJ databases">
        <title>Deep-cultivation of Planctomycetes and their phenomic and genomic characterization uncovers novel biology.</title>
        <authorList>
            <person name="Wiegand S."/>
            <person name="Jogler M."/>
            <person name="Boedeker C."/>
            <person name="Pinto D."/>
            <person name="Vollmers J."/>
            <person name="Rivas-Marin E."/>
            <person name="Kohn T."/>
            <person name="Peeters S.H."/>
            <person name="Heuer A."/>
            <person name="Rast P."/>
            <person name="Oberbeckmann S."/>
            <person name="Bunk B."/>
            <person name="Jeske O."/>
            <person name="Meyerdierks A."/>
            <person name="Storesund J.E."/>
            <person name="Kallscheuer N."/>
            <person name="Luecker S."/>
            <person name="Lage O.M."/>
            <person name="Pohl T."/>
            <person name="Merkel B.J."/>
            <person name="Hornburger P."/>
            <person name="Mueller R.-W."/>
            <person name="Bruemmer F."/>
            <person name="Labrenz M."/>
            <person name="Spormann A.M."/>
            <person name="Op den Camp H."/>
            <person name="Overmann J."/>
            <person name="Amann R."/>
            <person name="Jetten M.S.M."/>
            <person name="Mascher T."/>
            <person name="Medema M.H."/>
            <person name="Devos D.P."/>
            <person name="Kaster A.-K."/>
            <person name="Ovreas L."/>
            <person name="Rohde M."/>
            <person name="Galperin M.Y."/>
            <person name="Jogler C."/>
        </authorList>
    </citation>
    <scope>NUCLEOTIDE SEQUENCE [LARGE SCALE GENOMIC DNA]</scope>
    <source>
        <strain evidence="2 3">Pan265</strain>
    </source>
</reference>
<dbReference type="AlphaFoldDB" id="A0A518BU21"/>
<dbReference type="Proteomes" id="UP000320386">
    <property type="component" value="Chromosome"/>
</dbReference>
<protein>
    <recommendedName>
        <fullName evidence="4">PEP-CTERM protein-sorting domain-containing protein</fullName>
    </recommendedName>
</protein>
<feature type="signal peptide" evidence="1">
    <location>
        <begin position="1"/>
        <end position="23"/>
    </location>
</feature>
<name>A0A518BU21_9BACT</name>